<dbReference type="CDD" id="cd01040">
    <property type="entry name" value="Mb-like"/>
    <property type="match status" value="1"/>
</dbReference>
<dbReference type="GO" id="GO:0046872">
    <property type="term" value="F:metal ion binding"/>
    <property type="evidence" value="ECO:0007669"/>
    <property type="project" value="UniProtKB-KW"/>
</dbReference>
<dbReference type="PANTHER" id="PTHR47217">
    <property type="entry name" value="GLOBIN-LIKE PROTEIN"/>
    <property type="match status" value="1"/>
</dbReference>
<dbReference type="OrthoDB" id="436496at2759"/>
<dbReference type="PROSITE" id="PS01033">
    <property type="entry name" value="GLOBIN"/>
    <property type="match status" value="1"/>
</dbReference>
<dbReference type="InterPro" id="IPR000971">
    <property type="entry name" value="Globin"/>
</dbReference>
<dbReference type="GO" id="GO:0020037">
    <property type="term" value="F:heme binding"/>
    <property type="evidence" value="ECO:0007669"/>
    <property type="project" value="InterPro"/>
</dbReference>
<evidence type="ECO:0000256" key="4">
    <source>
        <dbReference type="ARBA" id="ARBA00022723"/>
    </source>
</evidence>
<dbReference type="EMBL" id="JAPWDV010000002">
    <property type="protein sequence ID" value="KAJ6220811.1"/>
    <property type="molecule type" value="Genomic_DNA"/>
</dbReference>
<keyword evidence="9" id="KW-1185">Reference proteome</keyword>
<keyword evidence="5" id="KW-0408">Iron</keyword>
<dbReference type="Pfam" id="PF00042">
    <property type="entry name" value="Globin"/>
    <property type="match status" value="1"/>
</dbReference>
<comment type="caution">
    <text evidence="8">The sequence shown here is derived from an EMBL/GenBank/DDBJ whole genome shotgun (WGS) entry which is preliminary data.</text>
</comment>
<evidence type="ECO:0000259" key="7">
    <source>
        <dbReference type="PROSITE" id="PS01033"/>
    </source>
</evidence>
<dbReference type="Proteomes" id="UP001142055">
    <property type="component" value="Chromosome 2"/>
</dbReference>
<dbReference type="InterPro" id="IPR012292">
    <property type="entry name" value="Globin/Proto"/>
</dbReference>
<name>A0A9Q0RPI0_BLOTA</name>
<dbReference type="InterPro" id="IPR009050">
    <property type="entry name" value="Globin-like_sf"/>
</dbReference>
<dbReference type="InterPro" id="IPR044399">
    <property type="entry name" value="Mb-like_M"/>
</dbReference>
<dbReference type="PANTHER" id="PTHR47217:SF1">
    <property type="entry name" value="GLOBIN-LIKE PROTEIN"/>
    <property type="match status" value="1"/>
</dbReference>
<keyword evidence="4" id="KW-0479">Metal-binding</keyword>
<keyword evidence="1 6" id="KW-0813">Transport</keyword>
<evidence type="ECO:0000313" key="8">
    <source>
        <dbReference type="EMBL" id="KAJ6220811.1"/>
    </source>
</evidence>
<protein>
    <recommendedName>
        <fullName evidence="7">Globin domain-containing protein</fullName>
    </recommendedName>
</protein>
<evidence type="ECO:0000256" key="5">
    <source>
        <dbReference type="ARBA" id="ARBA00023004"/>
    </source>
</evidence>
<accession>A0A9Q0RPI0</accession>
<organism evidence="8 9">
    <name type="scientific">Blomia tropicalis</name>
    <name type="common">Mite</name>
    <dbReference type="NCBI Taxonomy" id="40697"/>
    <lineage>
        <taxon>Eukaryota</taxon>
        <taxon>Metazoa</taxon>
        <taxon>Ecdysozoa</taxon>
        <taxon>Arthropoda</taxon>
        <taxon>Chelicerata</taxon>
        <taxon>Arachnida</taxon>
        <taxon>Acari</taxon>
        <taxon>Acariformes</taxon>
        <taxon>Sarcoptiformes</taxon>
        <taxon>Astigmata</taxon>
        <taxon>Glycyphagoidea</taxon>
        <taxon>Echimyopodidae</taxon>
        <taxon>Blomia</taxon>
    </lineage>
</organism>
<dbReference type="AlphaFoldDB" id="A0A9Q0RPI0"/>
<evidence type="ECO:0000313" key="9">
    <source>
        <dbReference type="Proteomes" id="UP001142055"/>
    </source>
</evidence>
<keyword evidence="2 6" id="KW-0349">Heme</keyword>
<evidence type="ECO:0000256" key="1">
    <source>
        <dbReference type="ARBA" id="ARBA00022448"/>
    </source>
</evidence>
<dbReference type="GO" id="GO:0019825">
    <property type="term" value="F:oxygen binding"/>
    <property type="evidence" value="ECO:0007669"/>
    <property type="project" value="InterPro"/>
</dbReference>
<dbReference type="OMA" id="DSQQETW"/>
<evidence type="ECO:0000256" key="2">
    <source>
        <dbReference type="ARBA" id="ARBA00022617"/>
    </source>
</evidence>
<evidence type="ECO:0000256" key="3">
    <source>
        <dbReference type="ARBA" id="ARBA00022621"/>
    </source>
</evidence>
<evidence type="ECO:0000256" key="6">
    <source>
        <dbReference type="RuleBase" id="RU000356"/>
    </source>
</evidence>
<reference evidence="8" key="1">
    <citation type="submission" date="2022-12" db="EMBL/GenBank/DDBJ databases">
        <title>Genome assemblies of Blomia tropicalis.</title>
        <authorList>
            <person name="Cui Y."/>
        </authorList>
    </citation>
    <scope>NUCLEOTIDE SEQUENCE</scope>
    <source>
        <tissue evidence="8">Adult mites</tissue>
    </source>
</reference>
<dbReference type="Gene3D" id="1.10.490.10">
    <property type="entry name" value="Globins"/>
    <property type="match status" value="1"/>
</dbReference>
<dbReference type="SUPFAM" id="SSF46458">
    <property type="entry name" value="Globin-like"/>
    <property type="match status" value="1"/>
</dbReference>
<feature type="domain" description="Globin" evidence="7">
    <location>
        <begin position="2"/>
        <end position="150"/>
    </location>
</feature>
<dbReference type="GO" id="GO:0005344">
    <property type="term" value="F:oxygen carrier activity"/>
    <property type="evidence" value="ECO:0007669"/>
    <property type="project" value="UniProtKB-KW"/>
</dbReference>
<sequence length="155" mass="18004">MSLTEHEKQIITNTWSLATKDIKQAGLAIFKQFFEDNPSYQQLFPFRDVQDWDKLKDDRRMKAHAANVMYALGMMIDHIEDTEVFIEMVDKMARSHIRRHLTVQHFENLKLTLVKVLTNVLGASIMNDEAVAAWAKAYSVITDTFMKHLSQSETK</sequence>
<keyword evidence="3 6" id="KW-0561">Oxygen transport</keyword>
<comment type="similarity">
    <text evidence="6">Belongs to the globin family.</text>
</comment>
<gene>
    <name evidence="8" type="ORF">RDWZM_006623</name>
</gene>
<proteinExistence type="inferred from homology"/>